<feature type="domain" description="DUF4440" evidence="1">
    <location>
        <begin position="7"/>
        <end position="110"/>
    </location>
</feature>
<evidence type="ECO:0000313" key="2">
    <source>
        <dbReference type="EMBL" id="ERG63422.1"/>
    </source>
</evidence>
<dbReference type="Proteomes" id="UP000016462">
    <property type="component" value="Unassembled WGS sequence"/>
</dbReference>
<dbReference type="Pfam" id="PF14534">
    <property type="entry name" value="DUF4440"/>
    <property type="match status" value="1"/>
</dbReference>
<reference evidence="2 3" key="1">
    <citation type="journal article" date="2013" name="Genome Announc.">
        <title>First draft genome sequence from a member of the genus agrococcus, isolated from modern microbialites.</title>
        <authorList>
            <person name="White R.A.III."/>
            <person name="Grassa C.J."/>
            <person name="Suttle C.A."/>
        </authorList>
    </citation>
    <scope>NUCLEOTIDE SEQUENCE [LARGE SCALE GENOMIC DNA]</scope>
    <source>
        <strain evidence="2 3">RW1</strain>
    </source>
</reference>
<evidence type="ECO:0000259" key="1">
    <source>
        <dbReference type="Pfam" id="PF14534"/>
    </source>
</evidence>
<dbReference type="InterPro" id="IPR027843">
    <property type="entry name" value="DUF4440"/>
</dbReference>
<accession>U1LN88</accession>
<dbReference type="RefSeq" id="WP_021011399.1">
    <property type="nucleotide sequence ID" value="NZ_ASHR01000032.1"/>
</dbReference>
<comment type="caution">
    <text evidence="2">The sequence shown here is derived from an EMBL/GenBank/DDBJ whole genome shotgun (WGS) entry which is preliminary data.</text>
</comment>
<proteinExistence type="predicted"/>
<evidence type="ECO:0000313" key="3">
    <source>
        <dbReference type="Proteomes" id="UP000016462"/>
    </source>
</evidence>
<keyword evidence="3" id="KW-1185">Reference proteome</keyword>
<dbReference type="InterPro" id="IPR032710">
    <property type="entry name" value="NTF2-like_dom_sf"/>
</dbReference>
<protein>
    <recommendedName>
        <fullName evidence="1">DUF4440 domain-containing protein</fullName>
    </recommendedName>
</protein>
<dbReference type="SUPFAM" id="SSF54427">
    <property type="entry name" value="NTF2-like"/>
    <property type="match status" value="1"/>
</dbReference>
<sequence>MSVLDELLELERAGWRSLCESSGDGFYGRLMTDDGLMVLVDGSVLDRAAVVASLGQAPPWATFEIREPRIVTLGAESAALVYTGVARRDGTDFVARMSSAYVRVDGEWRLALYQQTLAGPVEG</sequence>
<name>U1LN88_9MICO</name>
<dbReference type="EMBL" id="ASHR01000032">
    <property type="protein sequence ID" value="ERG63422.1"/>
    <property type="molecule type" value="Genomic_DNA"/>
</dbReference>
<dbReference type="OrthoDB" id="582586at2"/>
<dbReference type="AlphaFoldDB" id="U1LN88"/>
<organism evidence="2 3">
    <name type="scientific">Agrococcus pavilionensis RW1</name>
    <dbReference type="NCBI Taxonomy" id="1330458"/>
    <lineage>
        <taxon>Bacteria</taxon>
        <taxon>Bacillati</taxon>
        <taxon>Actinomycetota</taxon>
        <taxon>Actinomycetes</taxon>
        <taxon>Micrococcales</taxon>
        <taxon>Microbacteriaceae</taxon>
        <taxon>Agrococcus</taxon>
    </lineage>
</organism>
<dbReference type="Gene3D" id="3.10.450.50">
    <property type="match status" value="1"/>
</dbReference>
<gene>
    <name evidence="2" type="ORF">L332_03020</name>
</gene>